<accession>A0A4Y2PNH2</accession>
<evidence type="ECO:0000313" key="1">
    <source>
        <dbReference type="EMBL" id="GBN51753.1"/>
    </source>
</evidence>
<dbReference type="AlphaFoldDB" id="A0A4Y2PNH2"/>
<name>A0A4Y2PNH2_ARAVE</name>
<evidence type="ECO:0000313" key="2">
    <source>
        <dbReference type="EMBL" id="GBN51781.1"/>
    </source>
</evidence>
<evidence type="ECO:0000313" key="5">
    <source>
        <dbReference type="Proteomes" id="UP000499080"/>
    </source>
</evidence>
<dbReference type="EMBL" id="BGPR01215776">
    <property type="protein sequence ID" value="GBN51805.1"/>
    <property type="molecule type" value="Genomic_DNA"/>
</dbReference>
<evidence type="ECO:0000313" key="3">
    <source>
        <dbReference type="EMBL" id="GBN51787.1"/>
    </source>
</evidence>
<dbReference type="EMBL" id="BGPR01215743">
    <property type="protein sequence ID" value="GBN51753.1"/>
    <property type="molecule type" value="Genomic_DNA"/>
</dbReference>
<feature type="non-terminal residue" evidence="3">
    <location>
        <position position="46"/>
    </location>
</feature>
<comment type="caution">
    <text evidence="3">The sequence shown here is derived from an EMBL/GenBank/DDBJ whole genome shotgun (WGS) entry which is preliminary data.</text>
</comment>
<protein>
    <submittedName>
        <fullName evidence="3">Uncharacterized protein</fullName>
    </submittedName>
</protein>
<keyword evidence="5" id="KW-1185">Reference proteome</keyword>
<gene>
    <name evidence="2" type="ORF">AVEN_156393_1</name>
    <name evidence="3" type="ORF">AVEN_178710_1</name>
    <name evidence="4" type="ORF">AVEN_218359_1</name>
    <name evidence="1" type="ORF">AVEN_73655_1</name>
</gene>
<sequence>MYVGLLHAKSDVVGQASSRWSDAEVWRRECQLRCRPRHPAAAQNYE</sequence>
<dbReference type="EMBL" id="BGPR01215762">
    <property type="protein sequence ID" value="GBN51781.1"/>
    <property type="molecule type" value="Genomic_DNA"/>
</dbReference>
<dbReference type="EMBL" id="BGPR01215766">
    <property type="protein sequence ID" value="GBN51787.1"/>
    <property type="molecule type" value="Genomic_DNA"/>
</dbReference>
<dbReference type="Proteomes" id="UP000499080">
    <property type="component" value="Unassembled WGS sequence"/>
</dbReference>
<proteinExistence type="predicted"/>
<reference evidence="3 5" key="1">
    <citation type="journal article" date="2019" name="Sci. Rep.">
        <title>Orb-weaving spider Araneus ventricosus genome elucidates the spidroin gene catalogue.</title>
        <authorList>
            <person name="Kono N."/>
            <person name="Nakamura H."/>
            <person name="Ohtoshi R."/>
            <person name="Moran D.A.P."/>
            <person name="Shinohara A."/>
            <person name="Yoshida Y."/>
            <person name="Fujiwara M."/>
            <person name="Mori M."/>
            <person name="Tomita M."/>
            <person name="Arakawa K."/>
        </authorList>
    </citation>
    <scope>NUCLEOTIDE SEQUENCE [LARGE SCALE GENOMIC DNA]</scope>
</reference>
<organism evidence="3 5">
    <name type="scientific">Araneus ventricosus</name>
    <name type="common">Orbweaver spider</name>
    <name type="synonym">Epeira ventricosa</name>
    <dbReference type="NCBI Taxonomy" id="182803"/>
    <lineage>
        <taxon>Eukaryota</taxon>
        <taxon>Metazoa</taxon>
        <taxon>Ecdysozoa</taxon>
        <taxon>Arthropoda</taxon>
        <taxon>Chelicerata</taxon>
        <taxon>Arachnida</taxon>
        <taxon>Araneae</taxon>
        <taxon>Araneomorphae</taxon>
        <taxon>Entelegynae</taxon>
        <taxon>Araneoidea</taxon>
        <taxon>Araneidae</taxon>
        <taxon>Araneus</taxon>
    </lineage>
</organism>
<evidence type="ECO:0000313" key="4">
    <source>
        <dbReference type="EMBL" id="GBN51805.1"/>
    </source>
</evidence>